<comment type="caution">
    <text evidence="4">The sequence shown here is derived from an EMBL/GenBank/DDBJ whole genome shotgun (WGS) entry which is preliminary data.</text>
</comment>
<dbReference type="PANTHER" id="PTHR31471">
    <property type="entry name" value="OS02G0116800 PROTEIN"/>
    <property type="match status" value="1"/>
</dbReference>
<evidence type="ECO:0000313" key="5">
    <source>
        <dbReference type="Proteomes" id="UP001229421"/>
    </source>
</evidence>
<evidence type="ECO:0000313" key="4">
    <source>
        <dbReference type="EMBL" id="KAK1420732.1"/>
    </source>
</evidence>
<dbReference type="Pfam" id="PF03763">
    <property type="entry name" value="Remorin_C"/>
    <property type="match status" value="1"/>
</dbReference>
<protein>
    <recommendedName>
        <fullName evidence="3">Remorin C-terminal domain-containing protein</fullName>
    </recommendedName>
</protein>
<feature type="domain" description="Remorin C-terminal" evidence="3">
    <location>
        <begin position="118"/>
        <end position="224"/>
    </location>
</feature>
<evidence type="ECO:0000259" key="3">
    <source>
        <dbReference type="Pfam" id="PF03763"/>
    </source>
</evidence>
<sequence length="227" mass="25354">MSNYQGVARVERNHYHNEDETFTRDIHALTPSISILPPPVHHPFGTYLSMSTSERDDFSTTSVDNSTLVVAGSVVGSVIVEGDGGSNRMIIGEQYEHFDVSGSNVRDVVLSATSVKKEEVESKIMAWKNAKISEITNRFKCEDAIIKGWESEQVQKATLKMKQVQRKLEEKKAKATERMENEIAKAHRKAEERRASAESIRGTKTAKVLQVANLMKAVGRSPAKNFF</sequence>
<feature type="region of interest" description="Disordered" evidence="2">
    <location>
        <begin position="171"/>
        <end position="201"/>
    </location>
</feature>
<organism evidence="4 5">
    <name type="scientific">Tagetes erecta</name>
    <name type="common">African marigold</name>
    <dbReference type="NCBI Taxonomy" id="13708"/>
    <lineage>
        <taxon>Eukaryota</taxon>
        <taxon>Viridiplantae</taxon>
        <taxon>Streptophyta</taxon>
        <taxon>Embryophyta</taxon>
        <taxon>Tracheophyta</taxon>
        <taxon>Spermatophyta</taxon>
        <taxon>Magnoliopsida</taxon>
        <taxon>eudicotyledons</taxon>
        <taxon>Gunneridae</taxon>
        <taxon>Pentapetalae</taxon>
        <taxon>asterids</taxon>
        <taxon>campanulids</taxon>
        <taxon>Asterales</taxon>
        <taxon>Asteraceae</taxon>
        <taxon>Asteroideae</taxon>
        <taxon>Heliantheae alliance</taxon>
        <taxon>Tageteae</taxon>
        <taxon>Tagetes</taxon>
    </lineage>
</organism>
<name>A0AAD8KHZ8_TARER</name>
<evidence type="ECO:0000256" key="1">
    <source>
        <dbReference type="ARBA" id="ARBA00005711"/>
    </source>
</evidence>
<dbReference type="EMBL" id="JAUHHV010000006">
    <property type="protein sequence ID" value="KAK1420732.1"/>
    <property type="molecule type" value="Genomic_DNA"/>
</dbReference>
<accession>A0AAD8KHZ8</accession>
<comment type="similarity">
    <text evidence="1">Belongs to the remorin family.</text>
</comment>
<dbReference type="AlphaFoldDB" id="A0AAD8KHZ8"/>
<dbReference type="InterPro" id="IPR005516">
    <property type="entry name" value="Remorin_C"/>
</dbReference>
<proteinExistence type="inferred from homology"/>
<dbReference type="Proteomes" id="UP001229421">
    <property type="component" value="Unassembled WGS sequence"/>
</dbReference>
<reference evidence="4" key="1">
    <citation type="journal article" date="2023" name="bioRxiv">
        <title>Improved chromosome-level genome assembly for marigold (Tagetes erecta).</title>
        <authorList>
            <person name="Jiang F."/>
            <person name="Yuan L."/>
            <person name="Wang S."/>
            <person name="Wang H."/>
            <person name="Xu D."/>
            <person name="Wang A."/>
            <person name="Fan W."/>
        </authorList>
    </citation>
    <scope>NUCLEOTIDE SEQUENCE</scope>
    <source>
        <strain evidence="4">WSJ</strain>
        <tissue evidence="4">Leaf</tissue>
    </source>
</reference>
<feature type="compositionally biased region" description="Basic and acidic residues" evidence="2">
    <location>
        <begin position="171"/>
        <end position="196"/>
    </location>
</feature>
<keyword evidence="5" id="KW-1185">Reference proteome</keyword>
<gene>
    <name evidence="4" type="ORF">QVD17_22559</name>
</gene>
<dbReference type="PANTHER" id="PTHR31471:SF79">
    <property type="entry name" value="REMORIN-RELATED"/>
    <property type="match status" value="1"/>
</dbReference>
<evidence type="ECO:0000256" key="2">
    <source>
        <dbReference type="SAM" id="MobiDB-lite"/>
    </source>
</evidence>